<sequence length="95" mass="9872">MCTIIAAIATIGIAETALAMGTQLISLLMAEKGLSNSTIGYSGIVGRIATIIAAIFTSRIALCLGIAQTVLLMMAIESLSFLGFYFLNSYGFGSI</sequence>
<dbReference type="EMBL" id="AILW01000002">
    <property type="protein sequence ID" value="EJF84803.1"/>
    <property type="molecule type" value="Genomic_DNA"/>
</dbReference>
<evidence type="ECO:0000313" key="2">
    <source>
        <dbReference type="EMBL" id="EJF84803.1"/>
    </source>
</evidence>
<proteinExistence type="predicted"/>
<dbReference type="Proteomes" id="UP000008942">
    <property type="component" value="Unassembled WGS sequence"/>
</dbReference>
<feature type="transmembrane region" description="Helical" evidence="1">
    <location>
        <begin position="37"/>
        <end position="56"/>
    </location>
</feature>
<protein>
    <recommendedName>
        <fullName evidence="4">Major facilitator superfamily (MFS) profile domain-containing protein</fullName>
    </recommendedName>
</protein>
<keyword evidence="1" id="KW-1133">Transmembrane helix</keyword>
<evidence type="ECO:0008006" key="4">
    <source>
        <dbReference type="Google" id="ProtNLM"/>
    </source>
</evidence>
<feature type="transmembrane region" description="Helical" evidence="1">
    <location>
        <begin position="63"/>
        <end position="87"/>
    </location>
</feature>
<accession>A0ABN0GMJ4</accession>
<reference evidence="2 3" key="1">
    <citation type="submission" date="2012-03" db="EMBL/GenBank/DDBJ databases">
        <title>The Genome Sequence of Bartonella elizabethae Re6043vi.</title>
        <authorList>
            <consortium name="The Broad Institute Genome Sequencing Platform"/>
            <consortium name="The Broad Institute Genome Sequencing Center for Infectious Disease"/>
            <person name="Feldgarden M."/>
            <person name="Kirby J."/>
            <person name="Kosoy M."/>
            <person name="Birtles R."/>
            <person name="Probert W.S."/>
            <person name="Chiaraviglio L."/>
            <person name="Young S.K."/>
            <person name="Zeng Q."/>
            <person name="Gargeya S."/>
            <person name="Fitzgerald M."/>
            <person name="Haas B."/>
            <person name="Abouelleil A."/>
            <person name="Alvarado L."/>
            <person name="Arachchi H.M."/>
            <person name="Berlin A."/>
            <person name="Chapman S.B."/>
            <person name="Gearin G."/>
            <person name="Goldberg J."/>
            <person name="Griggs A."/>
            <person name="Gujja S."/>
            <person name="Hansen M."/>
            <person name="Heiman D."/>
            <person name="Howarth C."/>
            <person name="Larimer J."/>
            <person name="Lui A."/>
            <person name="MacDonald P.J.P."/>
            <person name="McCowen C."/>
            <person name="Montmayeur A."/>
            <person name="Murphy C."/>
            <person name="Neiman D."/>
            <person name="Pearson M."/>
            <person name="Priest M."/>
            <person name="Roberts A."/>
            <person name="Saif S."/>
            <person name="Shea T."/>
            <person name="Sisk P."/>
            <person name="Stolte C."/>
            <person name="Sykes S."/>
            <person name="Wortman J."/>
            <person name="Nusbaum C."/>
            <person name="Birren B."/>
        </authorList>
    </citation>
    <scope>NUCLEOTIDE SEQUENCE [LARGE SCALE GENOMIC DNA]</scope>
    <source>
        <strain evidence="2 3">Re6043vi</strain>
    </source>
</reference>
<keyword evidence="3" id="KW-1185">Reference proteome</keyword>
<comment type="caution">
    <text evidence="2">The sequence shown here is derived from an EMBL/GenBank/DDBJ whole genome shotgun (WGS) entry which is preliminary data.</text>
</comment>
<gene>
    <name evidence="2" type="ORF">MCU_00381</name>
</gene>
<name>A0ABN0GMJ4_BAREL</name>
<evidence type="ECO:0000256" key="1">
    <source>
        <dbReference type="SAM" id="Phobius"/>
    </source>
</evidence>
<evidence type="ECO:0000313" key="3">
    <source>
        <dbReference type="Proteomes" id="UP000008942"/>
    </source>
</evidence>
<keyword evidence="1" id="KW-0812">Transmembrane</keyword>
<dbReference type="RefSeq" id="WP_005773507.1">
    <property type="nucleotide sequence ID" value="NZ_JH725139.1"/>
</dbReference>
<organism evidence="2 3">
    <name type="scientific">Bartonella elizabethae Re6043vi</name>
    <dbReference type="NCBI Taxonomy" id="1094554"/>
    <lineage>
        <taxon>Bacteria</taxon>
        <taxon>Pseudomonadati</taxon>
        <taxon>Pseudomonadota</taxon>
        <taxon>Alphaproteobacteria</taxon>
        <taxon>Hyphomicrobiales</taxon>
        <taxon>Bartonellaceae</taxon>
        <taxon>Bartonella</taxon>
    </lineage>
</organism>
<keyword evidence="1" id="KW-0472">Membrane</keyword>